<name>A0A6J5NJ95_9CAUD</name>
<accession>A0A6J5NJ95</accession>
<evidence type="ECO:0000313" key="1">
    <source>
        <dbReference type="EMBL" id="CAB4158943.1"/>
    </source>
</evidence>
<reference evidence="1" key="1">
    <citation type="submission" date="2020-04" db="EMBL/GenBank/DDBJ databases">
        <authorList>
            <person name="Chiriac C."/>
            <person name="Salcher M."/>
            <person name="Ghai R."/>
            <person name="Kavagutti S V."/>
        </authorList>
    </citation>
    <scope>NUCLEOTIDE SEQUENCE</scope>
</reference>
<dbReference type="EMBL" id="LR796676">
    <property type="protein sequence ID" value="CAB4158943.1"/>
    <property type="molecule type" value="Genomic_DNA"/>
</dbReference>
<organism evidence="1">
    <name type="scientific">uncultured Caudovirales phage</name>
    <dbReference type="NCBI Taxonomy" id="2100421"/>
    <lineage>
        <taxon>Viruses</taxon>
        <taxon>Duplodnaviria</taxon>
        <taxon>Heunggongvirae</taxon>
        <taxon>Uroviricota</taxon>
        <taxon>Caudoviricetes</taxon>
        <taxon>Peduoviridae</taxon>
        <taxon>Maltschvirus</taxon>
        <taxon>Maltschvirus maltsch</taxon>
    </lineage>
</organism>
<protein>
    <submittedName>
        <fullName evidence="1">Uncharacterized protein</fullName>
    </submittedName>
</protein>
<sequence>MQRMRPDANFVDGQAERMRYLLRERAALPREELEYLVSALAKLKDERFKACVAELIGWGDEERAEIETFVAIAIEVMKRTNVSKLRECAQIVEMRYWIKNDQKRTADSSS</sequence>
<proteinExistence type="predicted"/>
<gene>
    <name evidence="1" type="ORF">UFOVP713_37</name>
</gene>